<dbReference type="Gene3D" id="3.40.50.10140">
    <property type="entry name" value="Toll/interleukin-1 receptor homology (TIR) domain"/>
    <property type="match status" value="1"/>
</dbReference>
<name>A0A451BBZ4_9GAMM</name>
<dbReference type="InterPro" id="IPR035897">
    <property type="entry name" value="Toll_tir_struct_dom_sf"/>
</dbReference>
<dbReference type="EMBL" id="CAADGH010000032">
    <property type="protein sequence ID" value="VFK75798.1"/>
    <property type="molecule type" value="Genomic_DNA"/>
</dbReference>
<sequence length="193" mass="21881">MNNDRFDVFLCHNSQDKSAVRYIAKRLREKGLRPWFDEWEVSPGSLWQRSLEEQIEKIHSVAVCIGPSGMGPWQQMEVDAYLRKFVERRCPIIPVVLSGAIKGKKPQLPVFLEAFAWVDFNQKEPHPLERLIRGITEEKTQGPAIEPASGVMGIDPGKTFRSPEEAGDSKSIYQTVIIGNNNNISTSGRDMNR</sequence>
<dbReference type="SUPFAM" id="SSF52200">
    <property type="entry name" value="Toll/Interleukin receptor TIR domain"/>
    <property type="match status" value="1"/>
</dbReference>
<evidence type="ECO:0000313" key="4">
    <source>
        <dbReference type="EMBL" id="VFK75798.1"/>
    </source>
</evidence>
<reference evidence="4" key="1">
    <citation type="submission" date="2019-02" db="EMBL/GenBank/DDBJ databases">
        <authorList>
            <person name="Gruber-Vodicka R. H."/>
            <person name="Seah K. B. B."/>
        </authorList>
    </citation>
    <scope>NUCLEOTIDE SEQUENCE</scope>
    <source>
        <strain evidence="2">BECK_BZ197</strain>
        <strain evidence="4">BECK_BZ198</strain>
        <strain evidence="3">BECK_BZ199</strain>
    </source>
</reference>
<organism evidence="4">
    <name type="scientific">Candidatus Kentrum sp. MB</name>
    <dbReference type="NCBI Taxonomy" id="2138164"/>
    <lineage>
        <taxon>Bacteria</taxon>
        <taxon>Pseudomonadati</taxon>
        <taxon>Pseudomonadota</taxon>
        <taxon>Gammaproteobacteria</taxon>
        <taxon>Candidatus Kentrum</taxon>
    </lineage>
</organism>
<dbReference type="EMBL" id="CAADFQ010000038">
    <property type="protein sequence ID" value="VFK32911.1"/>
    <property type="molecule type" value="Genomic_DNA"/>
</dbReference>
<evidence type="ECO:0000313" key="2">
    <source>
        <dbReference type="EMBL" id="VFK28104.1"/>
    </source>
</evidence>
<evidence type="ECO:0000313" key="3">
    <source>
        <dbReference type="EMBL" id="VFK32911.1"/>
    </source>
</evidence>
<feature type="domain" description="TIR" evidence="1">
    <location>
        <begin position="4"/>
        <end position="139"/>
    </location>
</feature>
<accession>A0A451BBZ4</accession>
<dbReference type="AlphaFoldDB" id="A0A451BBZ4"/>
<evidence type="ECO:0000259" key="1">
    <source>
        <dbReference type="PROSITE" id="PS50104"/>
    </source>
</evidence>
<dbReference type="EMBL" id="CAADFO010000033">
    <property type="protein sequence ID" value="VFK28104.1"/>
    <property type="molecule type" value="Genomic_DNA"/>
</dbReference>
<dbReference type="GO" id="GO:0007165">
    <property type="term" value="P:signal transduction"/>
    <property type="evidence" value="ECO:0007669"/>
    <property type="project" value="InterPro"/>
</dbReference>
<dbReference type="PROSITE" id="PS50104">
    <property type="entry name" value="TIR"/>
    <property type="match status" value="1"/>
</dbReference>
<dbReference type="Pfam" id="PF13676">
    <property type="entry name" value="TIR_2"/>
    <property type="match status" value="1"/>
</dbReference>
<proteinExistence type="predicted"/>
<dbReference type="InterPro" id="IPR000157">
    <property type="entry name" value="TIR_dom"/>
</dbReference>
<gene>
    <name evidence="2" type="ORF">BECKMB1821G_GA0114241_10338</name>
    <name evidence="4" type="ORF">BECKMB1821H_GA0114242_10327</name>
    <name evidence="3" type="ORF">BECKMB1821I_GA0114274_10387</name>
</gene>
<protein>
    <submittedName>
        <fullName evidence="4">TIR domain-containing protein</fullName>
    </submittedName>
</protein>